<dbReference type="GO" id="GO:0032543">
    <property type="term" value="P:mitochondrial translation"/>
    <property type="evidence" value="ECO:0007669"/>
    <property type="project" value="TreeGrafter"/>
</dbReference>
<dbReference type="GO" id="GO:0070181">
    <property type="term" value="F:small ribosomal subunit rRNA binding"/>
    <property type="evidence" value="ECO:0007669"/>
    <property type="project" value="TreeGrafter"/>
</dbReference>
<dbReference type="EMBL" id="HAAD01000155">
    <property type="protein sequence ID" value="CDG66387.1"/>
    <property type="molecule type" value="mRNA"/>
</dbReference>
<reference evidence="4" key="1">
    <citation type="journal article" date="2013" name="Genome Biol. Evol.">
        <title>Punctuated emergences of genetic and phenotypic innovations in eumetazoan, bilaterian, euteleostome, and hominidae ancestors.</title>
        <authorList>
            <person name="Wenger Y."/>
            <person name="Galliot B."/>
        </authorList>
    </citation>
    <scope>NUCLEOTIDE SEQUENCE</scope>
    <source>
        <tissue evidence="4">Whole animals</tissue>
    </source>
</reference>
<name>T2M300_HYDVU</name>
<dbReference type="GO" id="GO:0003735">
    <property type="term" value="F:structural constituent of ribosome"/>
    <property type="evidence" value="ECO:0007669"/>
    <property type="project" value="InterPro"/>
</dbReference>
<dbReference type="PANTHER" id="PTHR13479:SF40">
    <property type="entry name" value="SMALL RIBOSOMAL SUBUNIT PROTEIN BS18M"/>
    <property type="match status" value="1"/>
</dbReference>
<dbReference type="Pfam" id="PF01084">
    <property type="entry name" value="Ribosomal_S18"/>
    <property type="match status" value="1"/>
</dbReference>
<accession>T2M300</accession>
<dbReference type="InterPro" id="IPR036870">
    <property type="entry name" value="Ribosomal_bS18_sf"/>
</dbReference>
<dbReference type="PROSITE" id="PS00057">
    <property type="entry name" value="RIBOSOMAL_S18"/>
    <property type="match status" value="1"/>
</dbReference>
<dbReference type="OrthoDB" id="10066799at2759"/>
<dbReference type="KEGG" id="hmg:100206342"/>
<dbReference type="AlphaFoldDB" id="T2M300"/>
<dbReference type="SUPFAM" id="SSF46911">
    <property type="entry name" value="Ribosomal protein S18"/>
    <property type="match status" value="1"/>
</dbReference>
<evidence type="ECO:0000313" key="4">
    <source>
        <dbReference type="EMBL" id="CDG66387.1"/>
    </source>
</evidence>
<comment type="similarity">
    <text evidence="1">Belongs to the bacterial ribosomal protein bS18 family.</text>
</comment>
<dbReference type="InterPro" id="IPR001648">
    <property type="entry name" value="Ribosomal_bS18"/>
</dbReference>
<dbReference type="InterPro" id="IPR018275">
    <property type="entry name" value="Ribosomal_bS18_CS"/>
</dbReference>
<keyword evidence="3" id="KW-0687">Ribonucleoprotein</keyword>
<dbReference type="Gene3D" id="4.10.640.10">
    <property type="entry name" value="Ribosomal protein S18"/>
    <property type="match status" value="1"/>
</dbReference>
<evidence type="ECO:0000256" key="3">
    <source>
        <dbReference type="ARBA" id="ARBA00023274"/>
    </source>
</evidence>
<dbReference type="GO" id="GO:0005763">
    <property type="term" value="C:mitochondrial small ribosomal subunit"/>
    <property type="evidence" value="ECO:0007669"/>
    <property type="project" value="TreeGrafter"/>
</dbReference>
<dbReference type="NCBIfam" id="TIGR00165">
    <property type="entry name" value="S18"/>
    <property type="match status" value="1"/>
</dbReference>
<gene>
    <name evidence="4" type="primary">MRPS18C</name>
</gene>
<sequence length="146" mass="17147">MNYQSIAKLFINSPKIKSFVPVQLFHQSSVVNKKKKYHDVYTTIHVHKEKMKALEARYERLDVEDRPTGCLLCPHRNPEIELDYKNVRLLSQFVSPHTGKIYGSRITGLCPNKQRELAQNIRRARKVGLMPVTMKYFDYHSDPKLF</sequence>
<organism evidence="4">
    <name type="scientific">Hydra vulgaris</name>
    <name type="common">Hydra</name>
    <name type="synonym">Hydra attenuata</name>
    <dbReference type="NCBI Taxonomy" id="6087"/>
    <lineage>
        <taxon>Eukaryota</taxon>
        <taxon>Metazoa</taxon>
        <taxon>Cnidaria</taxon>
        <taxon>Hydrozoa</taxon>
        <taxon>Hydroidolina</taxon>
        <taxon>Anthoathecata</taxon>
        <taxon>Aplanulata</taxon>
        <taxon>Hydridae</taxon>
        <taxon>Hydra</taxon>
    </lineage>
</organism>
<proteinExistence type="evidence at transcript level"/>
<evidence type="ECO:0000256" key="1">
    <source>
        <dbReference type="ARBA" id="ARBA00005589"/>
    </source>
</evidence>
<dbReference type="PANTHER" id="PTHR13479">
    <property type="entry name" value="30S RIBOSOMAL PROTEIN S18"/>
    <property type="match status" value="1"/>
</dbReference>
<keyword evidence="2 4" id="KW-0689">Ribosomal protein</keyword>
<evidence type="ECO:0000256" key="2">
    <source>
        <dbReference type="ARBA" id="ARBA00022980"/>
    </source>
</evidence>
<protein>
    <submittedName>
        <fullName evidence="4">28S ribosomal protein S18c,mitochondrial</fullName>
    </submittedName>
</protein>